<feature type="compositionally biased region" description="Polar residues" evidence="5">
    <location>
        <begin position="134"/>
        <end position="144"/>
    </location>
</feature>
<evidence type="ECO:0000256" key="5">
    <source>
        <dbReference type="SAM" id="MobiDB-lite"/>
    </source>
</evidence>
<dbReference type="InterPro" id="IPR034646">
    <property type="entry name" value="ADCK3_dom"/>
</dbReference>
<evidence type="ECO:0000259" key="6">
    <source>
        <dbReference type="Pfam" id="PF03109"/>
    </source>
</evidence>
<feature type="domain" description="ABC1 atypical kinase-like" evidence="6">
    <location>
        <begin position="342"/>
        <end position="533"/>
    </location>
</feature>
<sequence length="648" mass="71428">MANSLRFSDTVLVLRAVRGVLGEMVRINLKHSATLYRSSSLITPRPGQPSPPPPSSRDFVNQVPEAAAWPTPKVEPLAPCRKTSTTPRQSEPSPTVEPQFEPAAVESARESLLPSKPLSDPSSNPIVAAPLPSVESSLQPTTACSARDHTVPLNSSSPSLASNDQVETVSKPLTRDLHEAHMPSSRAGRLYHYGSLAAGLGFGALAENVKRAVGLSAGRGSSFINEANMERLVSKMSQMRGAALKLGQMLSIQDNHALSKDLAQVLQRVQNSANYLPKRQMERVMVNQLGTEWRVRFTAFDERPFAAASIGQVHAGRVRLDAEVLGLQPADLVGLRARPAASSDGTLAVAIKVQYPGVAASIDNDLNNLKALLLMGNFLPKGLYLDNTIRVAQKELKWETNYGREAGCLARFGTLLRDDPRFVVPTVIPALSTDQVLTTEMLQGITISQVAELDQATRNWVGTQILDLCLRELFDFQYMQTDPNWSNFLYDPATHRIGLLDFGASRDFSDRFIDLYLHLLRAAVRQDRDAVRQFSTDLGFLTGYETQQMTDIHVDSVLALGEPFQATNDVDPNYSFGTQTMIKRVEGNIPYMLEHRLTPPPEETYSLHRKLSGAFLLCNKLKAQVPCAQLFDDMTARYAERRRREAVA</sequence>
<dbReference type="Proteomes" id="UP001150569">
    <property type="component" value="Unassembled WGS sequence"/>
</dbReference>
<feature type="domain" description="ABC1 atypical kinase-like" evidence="6">
    <location>
        <begin position="268"/>
        <end position="323"/>
    </location>
</feature>
<keyword evidence="3" id="KW-0547">Nucleotide-binding</keyword>
<organism evidence="7 8">
    <name type="scientific">Tieghemiomyces parasiticus</name>
    <dbReference type="NCBI Taxonomy" id="78921"/>
    <lineage>
        <taxon>Eukaryota</taxon>
        <taxon>Fungi</taxon>
        <taxon>Fungi incertae sedis</taxon>
        <taxon>Zoopagomycota</taxon>
        <taxon>Kickxellomycotina</taxon>
        <taxon>Dimargaritomycetes</taxon>
        <taxon>Dimargaritales</taxon>
        <taxon>Dimargaritaceae</taxon>
        <taxon>Tieghemiomyces</taxon>
    </lineage>
</organism>
<evidence type="ECO:0000313" key="7">
    <source>
        <dbReference type="EMBL" id="KAJ1926771.1"/>
    </source>
</evidence>
<dbReference type="InterPro" id="IPR051409">
    <property type="entry name" value="Atypical_kinase_ADCK"/>
</dbReference>
<keyword evidence="8" id="KW-1185">Reference proteome</keyword>
<dbReference type="OrthoDB" id="201153at2759"/>
<dbReference type="InterPro" id="IPR004147">
    <property type="entry name" value="ABC1_dom"/>
</dbReference>
<dbReference type="PANTHER" id="PTHR43851">
    <property type="match status" value="1"/>
</dbReference>
<protein>
    <recommendedName>
        <fullName evidence="6">ABC1 atypical kinase-like domain-containing protein</fullName>
    </recommendedName>
</protein>
<reference evidence="7" key="1">
    <citation type="submission" date="2022-07" db="EMBL/GenBank/DDBJ databases">
        <title>Phylogenomic reconstructions and comparative analyses of Kickxellomycotina fungi.</title>
        <authorList>
            <person name="Reynolds N.K."/>
            <person name="Stajich J.E."/>
            <person name="Barry K."/>
            <person name="Grigoriev I.V."/>
            <person name="Crous P."/>
            <person name="Smith M.E."/>
        </authorList>
    </citation>
    <scope>NUCLEOTIDE SEQUENCE</scope>
    <source>
        <strain evidence="7">RSA 861</strain>
    </source>
</reference>
<feature type="compositionally biased region" description="Polar residues" evidence="5">
    <location>
        <begin position="82"/>
        <end position="93"/>
    </location>
</feature>
<feature type="compositionally biased region" description="Low complexity" evidence="5">
    <location>
        <begin position="111"/>
        <end position="123"/>
    </location>
</feature>
<proteinExistence type="inferred from homology"/>
<evidence type="ECO:0000256" key="1">
    <source>
        <dbReference type="ARBA" id="ARBA00009670"/>
    </source>
</evidence>
<feature type="region of interest" description="Disordered" evidence="5">
    <location>
        <begin position="40"/>
        <end position="168"/>
    </location>
</feature>
<name>A0A9W8AG12_9FUNG</name>
<comment type="caution">
    <text evidence="7">The sequence shown here is derived from an EMBL/GenBank/DDBJ whole genome shotgun (WGS) entry which is preliminary data.</text>
</comment>
<dbReference type="GO" id="GO:0016740">
    <property type="term" value="F:transferase activity"/>
    <property type="evidence" value="ECO:0007669"/>
    <property type="project" value="UniProtKB-KW"/>
</dbReference>
<evidence type="ECO:0000256" key="2">
    <source>
        <dbReference type="ARBA" id="ARBA00022679"/>
    </source>
</evidence>
<dbReference type="AlphaFoldDB" id="A0A9W8AG12"/>
<dbReference type="CDD" id="cd13970">
    <property type="entry name" value="ABC1_ADCK3"/>
    <property type="match status" value="1"/>
</dbReference>
<feature type="compositionally biased region" description="Pro residues" evidence="5">
    <location>
        <begin position="46"/>
        <end position="55"/>
    </location>
</feature>
<feature type="compositionally biased region" description="Low complexity" evidence="5">
    <location>
        <begin position="152"/>
        <end position="163"/>
    </location>
</feature>
<dbReference type="InterPro" id="IPR011009">
    <property type="entry name" value="Kinase-like_dom_sf"/>
</dbReference>
<dbReference type="PANTHER" id="PTHR43851:SF3">
    <property type="entry name" value="COENZYME Q8"/>
    <property type="match status" value="1"/>
</dbReference>
<dbReference type="EMBL" id="JANBPT010000151">
    <property type="protein sequence ID" value="KAJ1926771.1"/>
    <property type="molecule type" value="Genomic_DNA"/>
</dbReference>
<comment type="similarity">
    <text evidence="1">Belongs to the protein kinase superfamily. ADCK protein kinase family.</text>
</comment>
<dbReference type="GO" id="GO:0005524">
    <property type="term" value="F:ATP binding"/>
    <property type="evidence" value="ECO:0007669"/>
    <property type="project" value="UniProtKB-KW"/>
</dbReference>
<evidence type="ECO:0000256" key="4">
    <source>
        <dbReference type="ARBA" id="ARBA00022840"/>
    </source>
</evidence>
<evidence type="ECO:0000313" key="8">
    <source>
        <dbReference type="Proteomes" id="UP001150569"/>
    </source>
</evidence>
<keyword evidence="4" id="KW-0067">ATP-binding</keyword>
<accession>A0A9W8AG12</accession>
<keyword evidence="2" id="KW-0808">Transferase</keyword>
<gene>
    <name evidence="7" type="ORF">IWQ60_003507</name>
</gene>
<dbReference type="Pfam" id="PF03109">
    <property type="entry name" value="ABC1"/>
    <property type="match status" value="2"/>
</dbReference>
<evidence type="ECO:0000256" key="3">
    <source>
        <dbReference type="ARBA" id="ARBA00022741"/>
    </source>
</evidence>
<dbReference type="GO" id="GO:0006744">
    <property type="term" value="P:ubiquinone biosynthetic process"/>
    <property type="evidence" value="ECO:0007669"/>
    <property type="project" value="TreeGrafter"/>
</dbReference>
<dbReference type="SUPFAM" id="SSF56112">
    <property type="entry name" value="Protein kinase-like (PK-like)"/>
    <property type="match status" value="1"/>
</dbReference>